<keyword evidence="3" id="KW-1185">Reference proteome</keyword>
<accession>A0A085W9A3</accession>
<evidence type="ECO:0000256" key="1">
    <source>
        <dbReference type="SAM" id="SignalP"/>
    </source>
</evidence>
<proteinExistence type="predicted"/>
<sequence>MKLKTLMMSLAFGAFLSACGGPLPEEGVDSMADEIGSAEQGVCEGWESGGRRCTWKCSSGGMWIYATGQVSYGGCTAYANDFCKGTASSVCWSR</sequence>
<feature type="chain" id="PRO_5001799361" description="Lipoprotein" evidence="1">
    <location>
        <begin position="21"/>
        <end position="94"/>
    </location>
</feature>
<feature type="signal peptide" evidence="1">
    <location>
        <begin position="1"/>
        <end position="20"/>
    </location>
</feature>
<protein>
    <recommendedName>
        <fullName evidence="4">Lipoprotein</fullName>
    </recommendedName>
</protein>
<dbReference type="Proteomes" id="UP000028725">
    <property type="component" value="Unassembled WGS sequence"/>
</dbReference>
<comment type="caution">
    <text evidence="2">The sequence shown here is derived from an EMBL/GenBank/DDBJ whole genome shotgun (WGS) entry which is preliminary data.</text>
</comment>
<organism evidence="2 3">
    <name type="scientific">Hyalangium minutum</name>
    <dbReference type="NCBI Taxonomy" id="394096"/>
    <lineage>
        <taxon>Bacteria</taxon>
        <taxon>Pseudomonadati</taxon>
        <taxon>Myxococcota</taxon>
        <taxon>Myxococcia</taxon>
        <taxon>Myxococcales</taxon>
        <taxon>Cystobacterineae</taxon>
        <taxon>Archangiaceae</taxon>
        <taxon>Hyalangium</taxon>
    </lineage>
</organism>
<dbReference type="RefSeq" id="WP_052420393.1">
    <property type="nucleotide sequence ID" value="NZ_JMCB01000014.1"/>
</dbReference>
<evidence type="ECO:0000313" key="3">
    <source>
        <dbReference type="Proteomes" id="UP000028725"/>
    </source>
</evidence>
<keyword evidence="1" id="KW-0732">Signal</keyword>
<dbReference type="OrthoDB" id="5524806at2"/>
<gene>
    <name evidence="2" type="ORF">DB31_2060</name>
</gene>
<dbReference type="PROSITE" id="PS51257">
    <property type="entry name" value="PROKAR_LIPOPROTEIN"/>
    <property type="match status" value="1"/>
</dbReference>
<evidence type="ECO:0000313" key="2">
    <source>
        <dbReference type="EMBL" id="KFE64266.1"/>
    </source>
</evidence>
<dbReference type="AlphaFoldDB" id="A0A085W9A3"/>
<dbReference type="EMBL" id="JMCB01000014">
    <property type="protein sequence ID" value="KFE64266.1"/>
    <property type="molecule type" value="Genomic_DNA"/>
</dbReference>
<evidence type="ECO:0008006" key="4">
    <source>
        <dbReference type="Google" id="ProtNLM"/>
    </source>
</evidence>
<name>A0A085W9A3_9BACT</name>
<reference evidence="2 3" key="1">
    <citation type="submission" date="2014-04" db="EMBL/GenBank/DDBJ databases">
        <title>Genome assembly of Hyalangium minutum DSM 14724.</title>
        <authorList>
            <person name="Sharma G."/>
            <person name="Subramanian S."/>
        </authorList>
    </citation>
    <scope>NUCLEOTIDE SEQUENCE [LARGE SCALE GENOMIC DNA]</scope>
    <source>
        <strain evidence="2 3">DSM 14724</strain>
    </source>
</reference>